<evidence type="ECO:0000313" key="3">
    <source>
        <dbReference type="Proteomes" id="UP000002484"/>
    </source>
</evidence>
<reference evidence="2 3" key="1">
    <citation type="submission" date="2010-10" db="EMBL/GenBank/DDBJ databases">
        <title>Complete sequence of Frankia sp. EuI1c.</title>
        <authorList>
            <consortium name="US DOE Joint Genome Institute"/>
            <person name="Lucas S."/>
            <person name="Copeland A."/>
            <person name="Lapidus A."/>
            <person name="Cheng J.-F."/>
            <person name="Bruce D."/>
            <person name="Goodwin L."/>
            <person name="Pitluck S."/>
            <person name="Chertkov O."/>
            <person name="Detter J.C."/>
            <person name="Han C."/>
            <person name="Tapia R."/>
            <person name="Land M."/>
            <person name="Hauser L."/>
            <person name="Jeffries C."/>
            <person name="Kyrpides N."/>
            <person name="Ivanova N."/>
            <person name="Mikhailova N."/>
            <person name="Beauchemin N."/>
            <person name="Sen A."/>
            <person name="Sur S.A."/>
            <person name="Gtari M."/>
            <person name="Wall L."/>
            <person name="Tisa L."/>
            <person name="Woyke T."/>
        </authorList>
    </citation>
    <scope>NUCLEOTIDE SEQUENCE [LARGE SCALE GENOMIC DNA]</scope>
    <source>
        <strain evidence="3">DSM 45817 / CECT 9037 / EuI1c</strain>
    </source>
</reference>
<dbReference type="PANTHER" id="PTHR43244">
    <property type="match status" value="1"/>
</dbReference>
<evidence type="ECO:0000313" key="2">
    <source>
        <dbReference type="EMBL" id="ADP80085.1"/>
    </source>
</evidence>
<gene>
    <name evidence="2" type="ordered locus">FraEuI1c_2035</name>
</gene>
<dbReference type="Gene3D" id="3.20.20.30">
    <property type="entry name" value="Luciferase-like domain"/>
    <property type="match status" value="1"/>
</dbReference>
<feature type="domain" description="Luciferase-like" evidence="1">
    <location>
        <begin position="13"/>
        <end position="305"/>
    </location>
</feature>
<keyword evidence="3" id="KW-1185">Reference proteome</keyword>
<dbReference type="PANTHER" id="PTHR43244:SF2">
    <property type="entry name" value="CONSERVED HYPOTHETICAL ALANINE AND PROLINE-RICH PROTEIN"/>
    <property type="match status" value="1"/>
</dbReference>
<dbReference type="CDD" id="cd01097">
    <property type="entry name" value="Tetrahydromethanopterin_reductase"/>
    <property type="match status" value="1"/>
</dbReference>
<name>E3IV65_PSEI1</name>
<dbReference type="InterPro" id="IPR036661">
    <property type="entry name" value="Luciferase-like_sf"/>
</dbReference>
<dbReference type="KEGG" id="fri:FraEuI1c_2035"/>
<accession>E3IV65</accession>
<dbReference type="GO" id="GO:0016705">
    <property type="term" value="F:oxidoreductase activity, acting on paired donors, with incorporation or reduction of molecular oxygen"/>
    <property type="evidence" value="ECO:0007669"/>
    <property type="project" value="InterPro"/>
</dbReference>
<evidence type="ECO:0000259" key="1">
    <source>
        <dbReference type="Pfam" id="PF00296"/>
    </source>
</evidence>
<dbReference type="NCBIfam" id="TIGR03617">
    <property type="entry name" value="F420_MSMEG_2256"/>
    <property type="match status" value="1"/>
</dbReference>
<dbReference type="Pfam" id="PF00296">
    <property type="entry name" value="Bac_luciferase"/>
    <property type="match status" value="1"/>
</dbReference>
<dbReference type="InterPro" id="IPR019919">
    <property type="entry name" value="Lucif-like_OxRdtase_MSMEG_2256"/>
</dbReference>
<dbReference type="InParanoid" id="E3IV65"/>
<sequence length="341" mass="36843">MALKIDVMLANSVVEAADRARALEGTGVDGVFTFENSHDLFFPLVAAAPVCSLDLMTNVAIAFPRSPMHLAHAAYDLHLLSAGRFRLGLGSQVRAHVEHRFGARWGKPVAQMREWVLATRAILDSWQHGGRLDFRGEYTTHTLMTPAFNPGPNPYGVPKVLVGALGPRMNQMAAEVADGILVMPFNSDRHMRTRTMPAIEAGLAVAGRSRGDLELTAEVIVAVGRTDEELATARAATFLLAFYGSTPAYRPVLDAEGWGDLQPELNALSKRGEWTTMTGLIDDEMLRTLAVWGTPDEVAAEIVARYGDCDRICAYFPGYAAGDDLIADFAAAVRSASAQTA</sequence>
<dbReference type="STRING" id="298654.FraEuI1c_2035"/>
<dbReference type="HOGENOM" id="CLU_027853_5_1_11"/>
<proteinExistence type="predicted"/>
<dbReference type="InterPro" id="IPR050564">
    <property type="entry name" value="F420-G6PD/mer"/>
</dbReference>
<dbReference type="InterPro" id="IPR011251">
    <property type="entry name" value="Luciferase-like_dom"/>
</dbReference>
<organism evidence="2 3">
    <name type="scientific">Pseudofrankia inefficax (strain DSM 45817 / CECT 9037 / DDB 130130 / EuI1c)</name>
    <name type="common">Frankia inefficax</name>
    <dbReference type="NCBI Taxonomy" id="298654"/>
    <lineage>
        <taxon>Bacteria</taxon>
        <taxon>Bacillati</taxon>
        <taxon>Actinomycetota</taxon>
        <taxon>Actinomycetes</taxon>
        <taxon>Frankiales</taxon>
        <taxon>Frankiaceae</taxon>
        <taxon>Pseudofrankia</taxon>
    </lineage>
</organism>
<dbReference type="Proteomes" id="UP000002484">
    <property type="component" value="Chromosome"/>
</dbReference>
<protein>
    <submittedName>
        <fullName evidence="2">Putative F420-dependent oxidoreductase</fullName>
    </submittedName>
</protein>
<dbReference type="AlphaFoldDB" id="E3IV65"/>
<dbReference type="SUPFAM" id="SSF51679">
    <property type="entry name" value="Bacterial luciferase-like"/>
    <property type="match status" value="1"/>
</dbReference>
<dbReference type="EMBL" id="CP002299">
    <property type="protein sequence ID" value="ADP80085.1"/>
    <property type="molecule type" value="Genomic_DNA"/>
</dbReference>
<dbReference type="eggNOG" id="COG2141">
    <property type="taxonomic scope" value="Bacteria"/>
</dbReference>